<protein>
    <submittedName>
        <fullName evidence="1">Uncharacterized protein</fullName>
    </submittedName>
</protein>
<name>A0A9P1E145_CUSEU</name>
<comment type="caution">
    <text evidence="1">The sequence shown here is derived from an EMBL/GenBank/DDBJ whole genome shotgun (WGS) entry which is preliminary data.</text>
</comment>
<dbReference type="Proteomes" id="UP001152484">
    <property type="component" value="Unassembled WGS sequence"/>
</dbReference>
<proteinExistence type="predicted"/>
<dbReference type="OrthoDB" id="1310227at2759"/>
<dbReference type="AlphaFoldDB" id="A0A9P1E145"/>
<gene>
    <name evidence="1" type="ORF">CEURO_LOCUS3880</name>
</gene>
<dbReference type="EMBL" id="CAMAPE010000006">
    <property type="protein sequence ID" value="CAH9071047.1"/>
    <property type="molecule type" value="Genomic_DNA"/>
</dbReference>
<accession>A0A9P1E145</accession>
<evidence type="ECO:0000313" key="1">
    <source>
        <dbReference type="EMBL" id="CAH9071047.1"/>
    </source>
</evidence>
<keyword evidence="2" id="KW-1185">Reference proteome</keyword>
<feature type="non-terminal residue" evidence="1">
    <location>
        <position position="99"/>
    </location>
</feature>
<organism evidence="1 2">
    <name type="scientific">Cuscuta europaea</name>
    <name type="common">European dodder</name>
    <dbReference type="NCBI Taxonomy" id="41803"/>
    <lineage>
        <taxon>Eukaryota</taxon>
        <taxon>Viridiplantae</taxon>
        <taxon>Streptophyta</taxon>
        <taxon>Embryophyta</taxon>
        <taxon>Tracheophyta</taxon>
        <taxon>Spermatophyta</taxon>
        <taxon>Magnoliopsida</taxon>
        <taxon>eudicotyledons</taxon>
        <taxon>Gunneridae</taxon>
        <taxon>Pentapetalae</taxon>
        <taxon>asterids</taxon>
        <taxon>lamiids</taxon>
        <taxon>Solanales</taxon>
        <taxon>Convolvulaceae</taxon>
        <taxon>Cuscuteae</taxon>
        <taxon>Cuscuta</taxon>
        <taxon>Cuscuta subgen. Cuscuta</taxon>
    </lineage>
</organism>
<sequence length="99" mass="11530">MSECSCEVHSTRGCYTCGKHCVGILLDACSWCHSNYSHFFCMKQINKNRKFVDYLCKYCAEWVDASSMIPRKSGRIIKLNNKYFNEDMIVGMSFDWMSP</sequence>
<reference evidence="1" key="1">
    <citation type="submission" date="2022-07" db="EMBL/GenBank/DDBJ databases">
        <authorList>
            <person name="Macas J."/>
            <person name="Novak P."/>
            <person name="Neumann P."/>
        </authorList>
    </citation>
    <scope>NUCLEOTIDE SEQUENCE</scope>
</reference>
<evidence type="ECO:0000313" key="2">
    <source>
        <dbReference type="Proteomes" id="UP001152484"/>
    </source>
</evidence>